<comment type="caution">
    <text evidence="3">The sequence shown here is derived from an EMBL/GenBank/DDBJ whole genome shotgun (WGS) entry which is preliminary data.</text>
</comment>
<evidence type="ECO:0000313" key="3">
    <source>
        <dbReference type="EMBL" id="MBP1949648.1"/>
    </source>
</evidence>
<dbReference type="EC" id="2.7.9.2" evidence="3"/>
<dbReference type="InterPro" id="IPR008279">
    <property type="entry name" value="PEP-util_enz_mobile_dom"/>
</dbReference>
<keyword evidence="3" id="KW-0808">Transferase</keyword>
<dbReference type="InterPro" id="IPR002192">
    <property type="entry name" value="PPDK_AMP/ATP-bd"/>
</dbReference>
<dbReference type="SUPFAM" id="SSF52009">
    <property type="entry name" value="Phosphohistidine domain"/>
    <property type="match status" value="1"/>
</dbReference>
<dbReference type="PANTHER" id="PTHR43615:SF1">
    <property type="entry name" value="PPDK_N DOMAIN-CONTAINING PROTEIN"/>
    <property type="match status" value="1"/>
</dbReference>
<organism evidence="3 4">
    <name type="scientific">Virgibacillus litoralis</name>
    <dbReference type="NCBI Taxonomy" id="578221"/>
    <lineage>
        <taxon>Bacteria</taxon>
        <taxon>Bacillati</taxon>
        <taxon>Bacillota</taxon>
        <taxon>Bacilli</taxon>
        <taxon>Bacillales</taxon>
        <taxon>Bacillaceae</taxon>
        <taxon>Virgibacillus</taxon>
    </lineage>
</organism>
<dbReference type="Gene3D" id="3.50.30.10">
    <property type="entry name" value="Phosphohistidine domain"/>
    <property type="match status" value="1"/>
</dbReference>
<protein>
    <submittedName>
        <fullName evidence="3">Pyruvate,water dikinase</fullName>
        <ecNumber evidence="3">2.7.9.2</ecNumber>
    </submittedName>
</protein>
<dbReference type="GO" id="GO:0008986">
    <property type="term" value="F:pyruvate, water dikinase activity"/>
    <property type="evidence" value="ECO:0007669"/>
    <property type="project" value="UniProtKB-EC"/>
</dbReference>
<dbReference type="SUPFAM" id="SSF56059">
    <property type="entry name" value="Glutathione synthetase ATP-binding domain-like"/>
    <property type="match status" value="1"/>
</dbReference>
<dbReference type="EMBL" id="JAGGKK010000014">
    <property type="protein sequence ID" value="MBP1949648.1"/>
    <property type="molecule type" value="Genomic_DNA"/>
</dbReference>
<dbReference type="InterPro" id="IPR051549">
    <property type="entry name" value="PEP_Utilizing_Enz"/>
</dbReference>
<dbReference type="NCBIfam" id="NF041857">
    <property type="entry name" value="RIF_Ptrans_rph"/>
    <property type="match status" value="1"/>
</dbReference>
<gene>
    <name evidence="3" type="ORF">J2Z82_002588</name>
</gene>
<name>A0ABS4HFL6_9BACI</name>
<keyword evidence="3" id="KW-0670">Pyruvate</keyword>
<dbReference type="PANTHER" id="PTHR43615">
    <property type="entry name" value="PHOSPHOENOLPYRUVATE SYNTHASE-RELATED"/>
    <property type="match status" value="1"/>
</dbReference>
<dbReference type="Pfam" id="PF01326">
    <property type="entry name" value="PPDK_N"/>
    <property type="match status" value="1"/>
</dbReference>
<keyword evidence="4" id="KW-1185">Reference proteome</keyword>
<feature type="domain" description="PEP-utilising enzyme mobile" evidence="1">
    <location>
        <begin position="797"/>
        <end position="866"/>
    </location>
</feature>
<accession>A0ABS4HFL6</accession>
<feature type="domain" description="Pyruvate phosphate dikinase AMP/ATP-binding" evidence="2">
    <location>
        <begin position="18"/>
        <end position="315"/>
    </location>
</feature>
<dbReference type="RefSeq" id="WP_209481135.1">
    <property type="nucleotide sequence ID" value="NZ_JAGGKK010000014.1"/>
</dbReference>
<dbReference type="InterPro" id="IPR013815">
    <property type="entry name" value="ATP_grasp_subdomain_1"/>
</dbReference>
<dbReference type="NCBIfam" id="NF004877">
    <property type="entry name" value="PRK06241.1-2"/>
    <property type="match status" value="1"/>
</dbReference>
<dbReference type="Gene3D" id="3.30.470.20">
    <property type="entry name" value="ATP-grasp fold, B domain"/>
    <property type="match status" value="1"/>
</dbReference>
<dbReference type="NCBIfam" id="NF004878">
    <property type="entry name" value="PRK06241.1-3"/>
    <property type="match status" value="1"/>
</dbReference>
<reference evidence="3 4" key="1">
    <citation type="submission" date="2021-03" db="EMBL/GenBank/DDBJ databases">
        <title>Genomic Encyclopedia of Type Strains, Phase IV (KMG-IV): sequencing the most valuable type-strain genomes for metagenomic binning, comparative biology and taxonomic classification.</title>
        <authorList>
            <person name="Goeker M."/>
        </authorList>
    </citation>
    <scope>NUCLEOTIDE SEQUENCE [LARGE SCALE GENOMIC DNA]</scope>
    <source>
        <strain evidence="3 4">DSM 21085</strain>
    </source>
</reference>
<dbReference type="InterPro" id="IPR036637">
    <property type="entry name" value="Phosphohistidine_dom_sf"/>
</dbReference>
<dbReference type="Proteomes" id="UP001519328">
    <property type="component" value="Unassembled WGS sequence"/>
</dbReference>
<sequence length="871" mass="97863">MSSLVLSFQEMEKTQILLVGGKGLKLGALSKIQGIQVPEGFCVTTEGYQKAIEHNETFHSLLGQLTMLKVEDRDQINKISRKIRETIMDVEIPSDVADTVAYYLSQFGDEHAYAVRSSATAEDLPHASFAGQQDTYLNITGKKAILQHIRKCWASLFTNRAVIYRMQNEFDHDQVYLSVIVQRMVFPQASGILFTADPITSNRKLLSIDASFGLGEALVSGLVSADCYKVKDDKIVDKMIADKKLAIYGRKEGGTETQQIKPDQQRTQTLTNQQILQLARIGRQIEAYFGSPQDIEWCLVNDTFYIVQSRPITTLYPIPESGETQENQVYVSVGHQQMMTDPMKPLGLSFFLLTTPAPMRKAGGRLFVDVTHMLASPDNRGKLLATLGQSDPLIKDALMNVIERGFIKSASDDKKEQSTIKSNKAKSSADIQAQIENDQPIVSDLIKRSQTSIEALKQNIQMKSGPDLFDFIQEDIQKLKKILFDPQSSRVINTAIDASSWINENMNKWLGEENAADTLSQSVPNNITSEMGMALLDVADVIRPYPEVINYLQHAKDDSFLDELVKFDGGQETRSAIIAYLNKYGMRCVGEIDITKTRWSEKPIALVPMILSNIKNFQPNASNQKFEQGRQEALQKEQELLGKLKQLPDSEQKAKETKRMIDLIRNFSGFREYPKYVMINHYFVYKQALLKEVEQLVQANIIHEKEDIYYLTFEELREVVRTNKLDYQIISERKDAYKSYEKLTPPRVITSDGEIITGEYKRKNLPANAIAGLPVSSGVIEGRARVILKMEDANLVDGDILITAFTDPSWTPLFVSVKGLVTEVGGLMTHGAVIAREYGLPAVVGVENATKIIKDGQRIRVHGTEGYIEIL</sequence>
<proteinExistence type="predicted"/>
<evidence type="ECO:0000259" key="1">
    <source>
        <dbReference type="Pfam" id="PF00391"/>
    </source>
</evidence>
<dbReference type="NCBIfam" id="NF004879">
    <property type="entry name" value="PRK06241.1-4"/>
    <property type="match status" value="1"/>
</dbReference>
<evidence type="ECO:0000259" key="2">
    <source>
        <dbReference type="Pfam" id="PF01326"/>
    </source>
</evidence>
<dbReference type="Gene3D" id="3.30.1490.20">
    <property type="entry name" value="ATP-grasp fold, A domain"/>
    <property type="match status" value="1"/>
</dbReference>
<dbReference type="Pfam" id="PF00391">
    <property type="entry name" value="PEP-utilizers"/>
    <property type="match status" value="1"/>
</dbReference>
<evidence type="ECO:0000313" key="4">
    <source>
        <dbReference type="Proteomes" id="UP001519328"/>
    </source>
</evidence>